<evidence type="ECO:0000313" key="3">
    <source>
        <dbReference type="EMBL" id="MDT0335922.1"/>
    </source>
</evidence>
<keyword evidence="1" id="KW-0732">Signal</keyword>
<sequence length="278" mass="30776">MSISRRHFLHSALAGTAVLTLPEVFAQDIESTMARVKRTGKLRLGAINGAIPYFNKDLVTQEWKGFCADFGRDLARYLKAEVEWVETTWGNAVLDVQTNKIDAQLAMAPTPQRREVVDFSNPLYNNINTVVARKGLEFKAWEDLNKPEIKVAVDVGSSHDQLVTRILPKATILRFETSAAATMALQSGRADCQVLVVLLSTSLLVKLPNIGHIVFPTPDETAPTNIGIRKQADQSFVTAVNGWLEESRKAGRIREIIVANMQNLAKVPPTAFPPQLKF</sequence>
<evidence type="ECO:0000259" key="2">
    <source>
        <dbReference type="SMART" id="SM00062"/>
    </source>
</evidence>
<dbReference type="EMBL" id="JAVRAA010000001">
    <property type="protein sequence ID" value="MDT0335922.1"/>
    <property type="molecule type" value="Genomic_DNA"/>
</dbReference>
<name>A0AAE4G4Z6_9BURK</name>
<evidence type="ECO:0000256" key="1">
    <source>
        <dbReference type="ARBA" id="ARBA00022729"/>
    </source>
</evidence>
<protein>
    <submittedName>
        <fullName evidence="3">Transporter substrate-binding domain-containing protein</fullName>
    </submittedName>
</protein>
<dbReference type="SUPFAM" id="SSF53850">
    <property type="entry name" value="Periplasmic binding protein-like II"/>
    <property type="match status" value="1"/>
</dbReference>
<dbReference type="PANTHER" id="PTHR35936">
    <property type="entry name" value="MEMBRANE-BOUND LYTIC MUREIN TRANSGLYCOSYLASE F"/>
    <property type="match status" value="1"/>
</dbReference>
<dbReference type="Pfam" id="PF00497">
    <property type="entry name" value="SBP_bac_3"/>
    <property type="match status" value="1"/>
</dbReference>
<accession>A0AAE4G4Z6</accession>
<dbReference type="AlphaFoldDB" id="A0AAE4G4Z6"/>
<feature type="domain" description="Solute-binding protein family 3/N-terminal" evidence="2">
    <location>
        <begin position="41"/>
        <end position="264"/>
    </location>
</feature>
<dbReference type="RefSeq" id="WP_034331134.1">
    <property type="nucleotide sequence ID" value="NZ_JAVLSM010000005.1"/>
</dbReference>
<organism evidence="3">
    <name type="scientific">Herbaspirillum huttiense subsp. nephrolepidis</name>
    <dbReference type="NCBI Taxonomy" id="3075126"/>
    <lineage>
        <taxon>Bacteria</taxon>
        <taxon>Pseudomonadati</taxon>
        <taxon>Pseudomonadota</taxon>
        <taxon>Betaproteobacteria</taxon>
        <taxon>Burkholderiales</taxon>
        <taxon>Oxalobacteraceae</taxon>
        <taxon>Herbaspirillum</taxon>
    </lineage>
</organism>
<dbReference type="PROSITE" id="PS51318">
    <property type="entry name" value="TAT"/>
    <property type="match status" value="1"/>
</dbReference>
<dbReference type="PANTHER" id="PTHR35936:SF17">
    <property type="entry name" value="ARGININE-BINDING EXTRACELLULAR PROTEIN ARTP"/>
    <property type="match status" value="1"/>
</dbReference>
<gene>
    <name evidence="3" type="ORF">RJN63_03700</name>
</gene>
<proteinExistence type="predicted"/>
<comment type="caution">
    <text evidence="3">The sequence shown here is derived from an EMBL/GenBank/DDBJ whole genome shotgun (WGS) entry which is preliminary data.</text>
</comment>
<dbReference type="InterPro" id="IPR001638">
    <property type="entry name" value="Solute-binding_3/MltF_N"/>
</dbReference>
<dbReference type="Gene3D" id="3.40.190.10">
    <property type="entry name" value="Periplasmic binding protein-like II"/>
    <property type="match status" value="2"/>
</dbReference>
<dbReference type="InterPro" id="IPR006311">
    <property type="entry name" value="TAT_signal"/>
</dbReference>
<dbReference type="SMART" id="SM00062">
    <property type="entry name" value="PBPb"/>
    <property type="match status" value="1"/>
</dbReference>
<reference evidence="3" key="1">
    <citation type="submission" date="2023-02" db="EMBL/GenBank/DDBJ databases">
        <title>Description of Herbaspirillum huttiense subsp. nephrolepsisexaltata and Herbaspirillum huttiense subsp. lycopersicon.</title>
        <authorList>
            <person name="Poudel M."/>
            <person name="Sharma A."/>
            <person name="Goss E."/>
            <person name="Tapia J.H."/>
            <person name="Harmon C.M."/>
            <person name="Jones J.B."/>
        </authorList>
    </citation>
    <scope>NUCLEOTIDE SEQUENCE</scope>
    <source>
        <strain evidence="3">NC40101</strain>
    </source>
</reference>